<keyword evidence="1" id="KW-0663">Pyridoxal phosphate</keyword>
<dbReference type="PANTHER" id="PTHR10146">
    <property type="entry name" value="PROLINE SYNTHETASE CO-TRANSCRIBED BACTERIAL HOMOLOG PROTEIN"/>
    <property type="match status" value="1"/>
</dbReference>
<dbReference type="OrthoDB" id="10264196at2759"/>
<dbReference type="InterPro" id="IPR029066">
    <property type="entry name" value="PLP-binding_barrel"/>
</dbReference>
<proteinExistence type="inferred from homology"/>
<comment type="similarity">
    <text evidence="2">Belongs to the pyridoxal phosphate-binding protein YggS/PROSC family.</text>
</comment>
<evidence type="ECO:0000313" key="4">
    <source>
        <dbReference type="EMBL" id="TIA91264.1"/>
    </source>
</evidence>
<dbReference type="GO" id="GO:0030170">
    <property type="term" value="F:pyridoxal phosphate binding"/>
    <property type="evidence" value="ECO:0007669"/>
    <property type="project" value="InterPro"/>
</dbReference>
<dbReference type="SUPFAM" id="SSF51419">
    <property type="entry name" value="PLP-binding barrel"/>
    <property type="match status" value="1"/>
</dbReference>
<dbReference type="Pfam" id="PF01168">
    <property type="entry name" value="Ala_racemase_N"/>
    <property type="match status" value="1"/>
</dbReference>
<comment type="caution">
    <text evidence="4">The sequence shown here is derived from an EMBL/GenBank/DDBJ whole genome shotgun (WGS) entry which is preliminary data.</text>
</comment>
<organism evidence="4 5">
    <name type="scientific">Wallemia hederae</name>
    <dbReference type="NCBI Taxonomy" id="1540922"/>
    <lineage>
        <taxon>Eukaryota</taxon>
        <taxon>Fungi</taxon>
        <taxon>Dikarya</taxon>
        <taxon>Basidiomycota</taxon>
        <taxon>Wallemiomycotina</taxon>
        <taxon>Wallemiomycetes</taxon>
        <taxon>Wallemiales</taxon>
        <taxon>Wallemiaceae</taxon>
        <taxon>Wallemia</taxon>
    </lineage>
</organism>
<dbReference type="Gene3D" id="3.20.20.10">
    <property type="entry name" value="Alanine racemase"/>
    <property type="match status" value="1"/>
</dbReference>
<dbReference type="AlphaFoldDB" id="A0A4T0FU63"/>
<evidence type="ECO:0000256" key="1">
    <source>
        <dbReference type="ARBA" id="ARBA00022898"/>
    </source>
</evidence>
<dbReference type="NCBIfam" id="TIGR00044">
    <property type="entry name" value="YggS family pyridoxal phosphate-dependent enzyme"/>
    <property type="match status" value="1"/>
</dbReference>
<accession>A0A4T0FU63</accession>
<dbReference type="PANTHER" id="PTHR10146:SF14">
    <property type="entry name" value="PYRIDOXAL PHOSPHATE HOMEOSTASIS PROTEIN"/>
    <property type="match status" value="1"/>
</dbReference>
<dbReference type="InterPro" id="IPR011078">
    <property type="entry name" value="PyrdxlP_homeostasis"/>
</dbReference>
<dbReference type="Proteomes" id="UP000310189">
    <property type="component" value="Unassembled WGS sequence"/>
</dbReference>
<evidence type="ECO:0000313" key="5">
    <source>
        <dbReference type="Proteomes" id="UP000310189"/>
    </source>
</evidence>
<evidence type="ECO:0000256" key="2">
    <source>
        <dbReference type="RuleBase" id="RU004514"/>
    </source>
</evidence>
<gene>
    <name evidence="4" type="ORF">E3P99_01163</name>
</gene>
<dbReference type="PROSITE" id="PS01211">
    <property type="entry name" value="UPF0001"/>
    <property type="match status" value="1"/>
</dbReference>
<protein>
    <recommendedName>
        <fullName evidence="3">Alanine racemase N-terminal domain-containing protein</fullName>
    </recommendedName>
</protein>
<keyword evidence="5" id="KW-1185">Reference proteome</keyword>
<dbReference type="InterPro" id="IPR001608">
    <property type="entry name" value="Ala_racemase_N"/>
</dbReference>
<dbReference type="PIRSF" id="PIRSF004848">
    <property type="entry name" value="YBL036c_PLPDEIII"/>
    <property type="match status" value="1"/>
</dbReference>
<evidence type="ECO:0000259" key="3">
    <source>
        <dbReference type="Pfam" id="PF01168"/>
    </source>
</evidence>
<reference evidence="4 5" key="1">
    <citation type="submission" date="2019-03" db="EMBL/GenBank/DDBJ databases">
        <title>Sequencing 23 genomes of Wallemia ichthyophaga.</title>
        <authorList>
            <person name="Gostincar C."/>
        </authorList>
    </citation>
    <scope>NUCLEOTIDE SEQUENCE [LARGE SCALE GENOMIC DNA]</scope>
    <source>
        <strain evidence="4 5">EXF-5753</strain>
    </source>
</reference>
<dbReference type="EMBL" id="SPNW01000013">
    <property type="protein sequence ID" value="TIA91264.1"/>
    <property type="molecule type" value="Genomic_DNA"/>
</dbReference>
<sequence>MYREGQRDFGENYIKELVDKTAQLNEYDDINWHFIGKLQSNKLKQLSSIDKLKSIQSLDSLSHAQKLDTLFNRQIQVFVQLNTSNEPNKGGLYPGSEQLDDLIHFLLQARHLQFTGLMTIGSYSQSTSDSAQNNEFNTLLQTRNHLNHKHNLSLKLSMGMSSDFLQAIDYHSDIVRIGSLLFGARPLKQELYGDKDTADKAPPS</sequence>
<feature type="domain" description="Alanine racemase N-terminal" evidence="3">
    <location>
        <begin position="4"/>
        <end position="186"/>
    </location>
</feature>
<name>A0A4T0FU63_9BASI</name>